<dbReference type="STRING" id="407036.SAMN05216243_0341"/>
<protein>
    <submittedName>
        <fullName evidence="1">Uncharacterized protein</fullName>
    </submittedName>
</protein>
<reference evidence="1 2" key="1">
    <citation type="submission" date="2016-10" db="EMBL/GenBank/DDBJ databases">
        <authorList>
            <person name="de Groot N.N."/>
        </authorList>
    </citation>
    <scope>NUCLEOTIDE SEQUENCE [LARGE SCALE GENOMIC DNA]</scope>
    <source>
        <strain evidence="1 2">CGMCC 1.6502</strain>
    </source>
</reference>
<name>A0A1G8VT61_9BACI</name>
<dbReference type="AlphaFoldDB" id="A0A1G8VT61"/>
<proteinExistence type="predicted"/>
<evidence type="ECO:0000313" key="1">
    <source>
        <dbReference type="EMBL" id="SDJ69291.1"/>
    </source>
</evidence>
<sequence>MKSFRPLHNIMLGQKDFFNKKLSSVDPKDAALFNQAVDAVLQTASICFGAEIGINKN</sequence>
<organism evidence="1 2">
    <name type="scientific">Sediminibacillus albus</name>
    <dbReference type="NCBI Taxonomy" id="407036"/>
    <lineage>
        <taxon>Bacteria</taxon>
        <taxon>Bacillati</taxon>
        <taxon>Bacillota</taxon>
        <taxon>Bacilli</taxon>
        <taxon>Bacillales</taxon>
        <taxon>Bacillaceae</taxon>
        <taxon>Sediminibacillus</taxon>
    </lineage>
</organism>
<accession>A0A1G8VT61</accession>
<evidence type="ECO:0000313" key="2">
    <source>
        <dbReference type="Proteomes" id="UP000198694"/>
    </source>
</evidence>
<dbReference type="EMBL" id="FNFL01000001">
    <property type="protein sequence ID" value="SDJ69291.1"/>
    <property type="molecule type" value="Genomic_DNA"/>
</dbReference>
<keyword evidence="2" id="KW-1185">Reference proteome</keyword>
<gene>
    <name evidence="1" type="ORF">SAMN05216243_0341</name>
</gene>
<dbReference type="Proteomes" id="UP000198694">
    <property type="component" value="Unassembled WGS sequence"/>
</dbReference>